<evidence type="ECO:0008006" key="3">
    <source>
        <dbReference type="Google" id="ProtNLM"/>
    </source>
</evidence>
<dbReference type="RefSeq" id="WP_166781122.1">
    <property type="nucleotide sequence ID" value="NZ_JAAOYO010000004.1"/>
</dbReference>
<evidence type="ECO:0000313" key="2">
    <source>
        <dbReference type="Proteomes" id="UP001318300"/>
    </source>
</evidence>
<gene>
    <name evidence="1" type="ORF">E9228_002780</name>
</gene>
<name>A0ABX0T9D4_9MICO</name>
<dbReference type="EMBL" id="JAAOYO010000004">
    <property type="protein sequence ID" value="NII42122.1"/>
    <property type="molecule type" value="Genomic_DNA"/>
</dbReference>
<sequence length="130" mass="13420">MVDDSDINEYRTITGVEQENLIVEGGQQLTLLGTAHGSVHVREGGRLYLGGVEAGALSVDLGGEAVIRGRLDGGIAHNDGDILVAEGAFIGDLVMGASGLEHPRSGTTYTVTDKTPVHRVAGVGRSITLA</sequence>
<dbReference type="Proteomes" id="UP001318300">
    <property type="component" value="Unassembled WGS sequence"/>
</dbReference>
<accession>A0ABX0T9D4</accession>
<comment type="caution">
    <text evidence="1">The sequence shown here is derived from an EMBL/GenBank/DDBJ whole genome shotgun (WGS) entry which is preliminary data.</text>
</comment>
<reference evidence="1 2" key="1">
    <citation type="submission" date="2020-03" db="EMBL/GenBank/DDBJ databases">
        <title>Above-ground endophytic microbial communities from plants in different locations in the United States.</title>
        <authorList>
            <person name="Frank C."/>
        </authorList>
    </citation>
    <scope>NUCLEOTIDE SEQUENCE [LARGE SCALE GENOMIC DNA]</scope>
    <source>
        <strain evidence="1 2">WW7</strain>
    </source>
</reference>
<evidence type="ECO:0000313" key="1">
    <source>
        <dbReference type="EMBL" id="NII42122.1"/>
    </source>
</evidence>
<organism evidence="1 2">
    <name type="scientific">Curtobacterium salicis</name>
    <dbReference type="NCBI Taxonomy" id="1779862"/>
    <lineage>
        <taxon>Bacteria</taxon>
        <taxon>Bacillati</taxon>
        <taxon>Actinomycetota</taxon>
        <taxon>Actinomycetes</taxon>
        <taxon>Micrococcales</taxon>
        <taxon>Microbacteriaceae</taxon>
        <taxon>Curtobacterium</taxon>
    </lineage>
</organism>
<protein>
    <recommendedName>
        <fullName evidence="3">Polymer-forming cytoskeletal protein</fullName>
    </recommendedName>
</protein>
<keyword evidence="2" id="KW-1185">Reference proteome</keyword>
<proteinExistence type="predicted"/>